<comment type="caution">
    <text evidence="1">The sequence shown here is derived from an EMBL/GenBank/DDBJ whole genome shotgun (WGS) entry which is preliminary data.</text>
</comment>
<proteinExistence type="predicted"/>
<reference evidence="1" key="1">
    <citation type="submission" date="2022-10" db="EMBL/GenBank/DDBJ databases">
        <title>Tapping the CABI collections for fungal endophytes: first genome assemblies for Collariella, Neodidymelliopsis, Ascochyta clinopodiicola, Didymella pomorum, Didymosphaeria variabile, Neocosmospora piperis and Neocucurbitaria cava.</title>
        <authorList>
            <person name="Hill R."/>
        </authorList>
    </citation>
    <scope>NUCLEOTIDE SEQUENCE</scope>
    <source>
        <strain evidence="1">IMI 356814</strain>
    </source>
</reference>
<dbReference type="Pfam" id="PF05141">
    <property type="entry name" value="DIT1_PvcA"/>
    <property type="match status" value="1"/>
</dbReference>
<organism evidence="1 2">
    <name type="scientific">Neocucurbitaria cava</name>
    <dbReference type="NCBI Taxonomy" id="798079"/>
    <lineage>
        <taxon>Eukaryota</taxon>
        <taxon>Fungi</taxon>
        <taxon>Dikarya</taxon>
        <taxon>Ascomycota</taxon>
        <taxon>Pezizomycotina</taxon>
        <taxon>Dothideomycetes</taxon>
        <taxon>Pleosporomycetidae</taxon>
        <taxon>Pleosporales</taxon>
        <taxon>Pleosporineae</taxon>
        <taxon>Cucurbitariaceae</taxon>
        <taxon>Neocucurbitaria</taxon>
    </lineage>
</organism>
<sequence>MAPLNKAISTYHCIQGMYWRSTSGELLAVEGSNSKPLPEIWTQLKDIVCSTEGSWTSLQLPSGKQIKTLQIAADIPALLSIRSNFPPSYQQEAINTQVSEIEHDNGNFLGLLTSRPKSVKADGFSIWAERFVLLETEFQPFAHISTSSTPWAAKHRETCAAIAEIFERRLKNVSKDDQWHVCGKEVFLNRVYGYVDKNLPIQLALPAFPCKSPNPNKTGGIMPDLAEHIAMDVLHDFVKEVNTIYEPGATMWVINDGHVFSDCIGVDDEMIDTYDACMAAVYSERYPEDKAPVPTIKFKGLKNIFAADSDGFQGLQKLLLNSHKMPHPVKTKLTGEAELCRKLMLGIGGPDRAYIRQLITEQEPDALGLYRGQTRFMLEDLADIPSVKTLSGKQKKKTAALVAEEMMSRNQAYSNLTELLLPNYVRLSIHAHNNAGPKFAIRLLPANMVRAIDSLESCLEPNPVYEFQLPTPWHNCMIKVGGDEFMYLARAQIARKALETPDYKGSWVDGPNGSYFSLKRQLAATTNVTLPKLVIPEPTPIATEKVSIFNQNKKSTIIIISPIAEKKKPIVICSPVVGKNKPIVVTSPTADGQRPIVICSPVGRKQAMFSPIADKVRSPIGSPIVRRKTSVVACDPVVEKGAIITVSPIESNTIRRQDTNFVRSAEKNKLRKLIPVISMLRAIRSQS</sequence>
<dbReference type="PANTHER" id="PTHR37285">
    <property type="entry name" value="SPORE WALL MATURATION PROTEIN DIT1"/>
    <property type="match status" value="1"/>
</dbReference>
<dbReference type="EMBL" id="JAPEUY010000003">
    <property type="protein sequence ID" value="KAJ4375176.1"/>
    <property type="molecule type" value="Genomic_DNA"/>
</dbReference>
<name>A0A9W8YEZ9_9PLEO</name>
<dbReference type="OrthoDB" id="429813at2759"/>
<evidence type="ECO:0000313" key="2">
    <source>
        <dbReference type="Proteomes" id="UP001140560"/>
    </source>
</evidence>
<dbReference type="InterPro" id="IPR007817">
    <property type="entry name" value="Isocyanide_synthase_DIT1"/>
</dbReference>
<keyword evidence="2" id="KW-1185">Reference proteome</keyword>
<protein>
    <submittedName>
        <fullName evidence="1">Dityrosine synthesis enzyme</fullName>
    </submittedName>
</protein>
<dbReference type="AlphaFoldDB" id="A0A9W8YEZ9"/>
<dbReference type="Proteomes" id="UP001140560">
    <property type="component" value="Unassembled WGS sequence"/>
</dbReference>
<gene>
    <name evidence="1" type="primary">DIT1</name>
    <name evidence="1" type="ORF">N0V83_002260</name>
</gene>
<dbReference type="PANTHER" id="PTHR37285:SF5">
    <property type="entry name" value="SPORE WALL MATURATION PROTEIN DIT1"/>
    <property type="match status" value="1"/>
</dbReference>
<accession>A0A9W8YEZ9</accession>
<evidence type="ECO:0000313" key="1">
    <source>
        <dbReference type="EMBL" id="KAJ4375176.1"/>
    </source>
</evidence>